<feature type="region of interest" description="Disordered" evidence="8">
    <location>
        <begin position="394"/>
        <end position="436"/>
    </location>
</feature>
<dbReference type="SUPFAM" id="SSF69645">
    <property type="entry name" value="Arp2/3 complex subunits"/>
    <property type="match status" value="1"/>
</dbReference>
<dbReference type="GO" id="GO:0005885">
    <property type="term" value="C:Arp2/3 protein complex"/>
    <property type="evidence" value="ECO:0007669"/>
    <property type="project" value="InterPro"/>
</dbReference>
<dbReference type="RefSeq" id="XP_062757291.1">
    <property type="nucleotide sequence ID" value="XM_062898118.1"/>
</dbReference>
<keyword evidence="3" id="KW-0963">Cytoplasm</keyword>
<dbReference type="Gene3D" id="3.30.1460.20">
    <property type="match status" value="1"/>
</dbReference>
<dbReference type="InterPro" id="IPR012677">
    <property type="entry name" value="Nucleotide-bd_a/b_plait_sf"/>
</dbReference>
<feature type="compositionally biased region" description="Polar residues" evidence="8">
    <location>
        <begin position="212"/>
        <end position="234"/>
    </location>
</feature>
<evidence type="ECO:0000256" key="3">
    <source>
        <dbReference type="ARBA" id="ARBA00022490"/>
    </source>
</evidence>
<feature type="compositionally biased region" description="Low complexity" evidence="8">
    <location>
        <begin position="291"/>
        <end position="304"/>
    </location>
</feature>
<evidence type="ECO:0000256" key="8">
    <source>
        <dbReference type="SAM" id="MobiDB-lite"/>
    </source>
</evidence>
<feature type="compositionally biased region" description="Polar residues" evidence="8">
    <location>
        <begin position="243"/>
        <end position="264"/>
    </location>
</feature>
<comment type="similarity">
    <text evidence="2">Belongs to the ARPC4 family.</text>
</comment>
<dbReference type="GeneID" id="87918023"/>
<evidence type="ECO:0000256" key="5">
    <source>
        <dbReference type="ARBA" id="ARBA00023212"/>
    </source>
</evidence>
<evidence type="ECO:0000313" key="9">
    <source>
        <dbReference type="EMBL" id="KAK4077456.1"/>
    </source>
</evidence>
<accession>A0AAE1IF23</accession>
<dbReference type="FunFam" id="3.30.1460.20:FF:000001">
    <property type="entry name" value="Actin-related protein 2/3 complex subunit 4"/>
    <property type="match status" value="1"/>
</dbReference>
<evidence type="ECO:0000256" key="2">
    <source>
        <dbReference type="ARBA" id="ARBA00005919"/>
    </source>
</evidence>
<dbReference type="InterPro" id="IPR034666">
    <property type="entry name" value="ARPC2/4"/>
</dbReference>
<dbReference type="InterPro" id="IPR035979">
    <property type="entry name" value="RBD_domain_sf"/>
</dbReference>
<feature type="compositionally biased region" description="Polar residues" evidence="8">
    <location>
        <begin position="402"/>
        <end position="424"/>
    </location>
</feature>
<dbReference type="PANTHER" id="PTHR22629">
    <property type="entry name" value="ARP2/3 COMPLEX 20 KD SUBUNIT"/>
    <property type="match status" value="1"/>
</dbReference>
<protein>
    <recommendedName>
        <fullName evidence="7">Arp2/3 complex 20 kDa</fullName>
    </recommendedName>
</protein>
<dbReference type="SUPFAM" id="SSF54928">
    <property type="entry name" value="RNA-binding domain, RBD"/>
    <property type="match status" value="1"/>
</dbReference>
<dbReference type="GO" id="GO:0051015">
    <property type="term" value="F:actin filament binding"/>
    <property type="evidence" value="ECO:0007669"/>
    <property type="project" value="TreeGrafter"/>
</dbReference>
<comment type="function">
    <text evidence="6">Functions as actin-binding component of the Arp2/3 complex which is involved in regulation of actin polymerization and together with an activating nucleation-promoting factor (NPF) mediates the formation of branched actin networks. Seems to contact the mother actin filament.</text>
</comment>
<dbReference type="GO" id="GO:0003676">
    <property type="term" value="F:nucleic acid binding"/>
    <property type="evidence" value="ECO:0007669"/>
    <property type="project" value="InterPro"/>
</dbReference>
<keyword evidence="4" id="KW-0009">Actin-binding</keyword>
<dbReference type="CDD" id="cd12254">
    <property type="entry name" value="RRM_hnRNPH_ESRPs_RBM12_like"/>
    <property type="match status" value="1"/>
</dbReference>
<evidence type="ECO:0000256" key="6">
    <source>
        <dbReference type="ARBA" id="ARBA00054835"/>
    </source>
</evidence>
<dbReference type="EMBL" id="JAWRVG010000011">
    <property type="protein sequence ID" value="KAK4077456.1"/>
    <property type="molecule type" value="Genomic_DNA"/>
</dbReference>
<reference evidence="9" key="1">
    <citation type="submission" date="2023-11" db="EMBL/GenBank/DDBJ databases">
        <title>The genome sequences of three competitors of mushroom-forming fungi.</title>
        <authorList>
            <person name="Beijen E."/>
            <person name="Ohm R.A."/>
        </authorList>
    </citation>
    <scope>NUCLEOTIDE SEQUENCE</scope>
    <source>
        <strain evidence="9">CBS 100526</strain>
    </source>
</reference>
<name>A0AAE1IF23_9HYPO</name>
<dbReference type="Proteomes" id="UP001273209">
    <property type="component" value="Unassembled WGS sequence"/>
</dbReference>
<evidence type="ECO:0000256" key="7">
    <source>
        <dbReference type="ARBA" id="ARBA00082270"/>
    </source>
</evidence>
<dbReference type="GO" id="GO:0030041">
    <property type="term" value="P:actin filament polymerization"/>
    <property type="evidence" value="ECO:0007669"/>
    <property type="project" value="InterPro"/>
</dbReference>
<gene>
    <name evidence="9" type="ORF">Triagg1_3788</name>
</gene>
<dbReference type="InterPro" id="IPR008384">
    <property type="entry name" value="ARPC4"/>
</dbReference>
<evidence type="ECO:0000313" key="10">
    <source>
        <dbReference type="Proteomes" id="UP001273209"/>
    </source>
</evidence>
<organism evidence="9 10">
    <name type="scientific">Trichoderma aggressivum f. europaeum</name>
    <dbReference type="NCBI Taxonomy" id="173218"/>
    <lineage>
        <taxon>Eukaryota</taxon>
        <taxon>Fungi</taxon>
        <taxon>Dikarya</taxon>
        <taxon>Ascomycota</taxon>
        <taxon>Pezizomycotina</taxon>
        <taxon>Sordariomycetes</taxon>
        <taxon>Hypocreomycetidae</taxon>
        <taxon>Hypocreales</taxon>
        <taxon>Hypocreaceae</taxon>
        <taxon>Trichoderma</taxon>
    </lineage>
</organism>
<dbReference type="PANTHER" id="PTHR22629:SF0">
    <property type="entry name" value="ACTIN-RELATED PROTEIN 2_3 COMPLEX SUBUNIT 4"/>
    <property type="match status" value="1"/>
</dbReference>
<feature type="region of interest" description="Disordered" evidence="8">
    <location>
        <begin position="194"/>
        <end position="312"/>
    </location>
</feature>
<dbReference type="Pfam" id="PF05856">
    <property type="entry name" value="ARPC4"/>
    <property type="match status" value="1"/>
</dbReference>
<dbReference type="GO" id="GO:0034314">
    <property type="term" value="P:Arp2/3 complex-mediated actin nucleation"/>
    <property type="evidence" value="ECO:0007669"/>
    <property type="project" value="InterPro"/>
</dbReference>
<evidence type="ECO:0000256" key="4">
    <source>
        <dbReference type="ARBA" id="ARBA00023203"/>
    </source>
</evidence>
<sequence length="924" mass="104014">MSQSLRPYLQCVRSSLTAALTLSNFASQTTERHNVPEIEAQTSPEVVLTPLVIARNENERVLIEPSINSVRISIKIKQADEIESILVHKFARFLTQRAEAFFILRRKPIPGYDISFLITNFHTEEMLKHKLVDFIIEFQEEVDKEISEMKLFLNARARFVAESFLTPTDAVRMASRGSRAVQGIRFSEAPFIEPASATTHPSPSADGENGQLAPNTSDCSPSNRNAQNAASGSNLEPRRQDGVQRSSFNPSASIWVPSASTQQARQRDDTRPLVVGYPPGYRVPNFHQNRSQAQVQSQAQSQVQHQTPPGQAHNQFDMVSFALAHTQAHDEDPNQSVQYHGGFESVSVENPDIQYPNFLQVQTPPHASTAGFYQEASSDHRTSLQRMAETGFEQHGRPSFIPHSQSLNSLQPGDVFSSPSSDMTPPQRRSGAPVRGYFSPGMSTVASEPRNYAPRTAGLPAAINPIMMQPPPRFDLGLAVAEAAPEHDSDREARIVRQIVRPFGVRLSETTELSEIPPDCSTHAPMMQAPPSNKLLQLTNTTTGLPTLADAMDPSNFPFIESARLAKPMNWGIIKLRNIPFSSTRAEVIAFLGRNSKVLNDTDEGVHIIMDKVTSKTMDAYVEFVSLEDAMRAVERHRANVVAGRFSRLGDRPIEVEVTSQANLMRDLFPIARGVFWNGVTPDIMPFNPSQPWDNFKGFISEEEMIMLVKHVEVPHRSPFSRDCPQRPYECLISTIKKFPWFITDCVTIKEREAIYQATLSLVRQLTRSILFQEDAAHLTPFLLRRLVQAAMLCPGFTPCMKDGIAWITNMQALDQEYYQLPRFADRWRHQYAIGPKPGFPLDIVEWYVAIIREQTYKDILTLPLRDRTGLQERAEQTDMYWGYFWAEVGYILGPQFDNMTLAQAAHMEFSAVERILTRAFTQV</sequence>
<dbReference type="AlphaFoldDB" id="A0AAE1IF23"/>
<keyword evidence="5" id="KW-0206">Cytoskeleton</keyword>
<dbReference type="Gene3D" id="3.30.70.330">
    <property type="match status" value="1"/>
</dbReference>
<comment type="caution">
    <text evidence="9">The sequence shown here is derived from an EMBL/GenBank/DDBJ whole genome shotgun (WGS) entry which is preliminary data.</text>
</comment>
<comment type="subcellular location">
    <subcellularLocation>
        <location evidence="1">Cytoplasm</location>
        <location evidence="1">Cytoskeleton</location>
    </subcellularLocation>
</comment>
<evidence type="ECO:0000256" key="1">
    <source>
        <dbReference type="ARBA" id="ARBA00004245"/>
    </source>
</evidence>
<keyword evidence="10" id="KW-1185">Reference proteome</keyword>
<proteinExistence type="inferred from homology"/>